<comment type="cofactor">
    <cofactor evidence="2 12">
        <name>Mg(2+)</name>
        <dbReference type="ChEBI" id="CHEBI:18420"/>
    </cofactor>
</comment>
<dbReference type="NCBIfam" id="TIGR01496">
    <property type="entry name" value="DHPS"/>
    <property type="match status" value="1"/>
</dbReference>
<dbReference type="InterPro" id="IPR006390">
    <property type="entry name" value="DHP_synth_dom"/>
</dbReference>
<dbReference type="CDD" id="cd00739">
    <property type="entry name" value="DHPS"/>
    <property type="match status" value="1"/>
</dbReference>
<evidence type="ECO:0000256" key="3">
    <source>
        <dbReference type="ARBA" id="ARBA00004763"/>
    </source>
</evidence>
<evidence type="ECO:0000256" key="2">
    <source>
        <dbReference type="ARBA" id="ARBA00001946"/>
    </source>
</evidence>
<keyword evidence="9 12" id="KW-0460">Magnesium</keyword>
<dbReference type="PROSITE" id="PS50972">
    <property type="entry name" value="PTERIN_BINDING"/>
    <property type="match status" value="1"/>
</dbReference>
<evidence type="ECO:0000256" key="7">
    <source>
        <dbReference type="ARBA" id="ARBA00022679"/>
    </source>
</evidence>
<protein>
    <recommendedName>
        <fullName evidence="6 12">Dihydropteroate synthase</fullName>
        <shortName evidence="12">DHPS</shortName>
        <ecNumber evidence="5 12">2.5.1.15</ecNumber>
    </recommendedName>
    <alternativeName>
        <fullName evidence="11 12">Dihydropteroate pyrophosphorylase</fullName>
    </alternativeName>
</protein>
<reference evidence="14 15" key="1">
    <citation type="submission" date="2019-06" db="EMBL/GenBank/DDBJ databases">
        <title>Sequencing the genomes of 1000 actinobacteria strains.</title>
        <authorList>
            <person name="Klenk H.-P."/>
        </authorList>
    </citation>
    <scope>NUCLEOTIDE SEQUENCE [LARGE SCALE GENOMIC DNA]</scope>
    <source>
        <strain evidence="14 15">DSM 8251</strain>
    </source>
</reference>
<dbReference type="UniPathway" id="UPA00077">
    <property type="reaction ID" value="UER00156"/>
</dbReference>
<dbReference type="RefSeq" id="WP_246044357.1">
    <property type="nucleotide sequence ID" value="NZ_BAAAMD010000004.1"/>
</dbReference>
<dbReference type="EC" id="2.5.1.15" evidence="5 12"/>
<dbReference type="GO" id="GO:0046656">
    <property type="term" value="P:folic acid biosynthetic process"/>
    <property type="evidence" value="ECO:0007669"/>
    <property type="project" value="UniProtKB-KW"/>
</dbReference>
<dbReference type="Pfam" id="PF00809">
    <property type="entry name" value="Pterin_bind"/>
    <property type="match status" value="1"/>
</dbReference>
<dbReference type="SUPFAM" id="SSF51717">
    <property type="entry name" value="Dihydropteroate synthetase-like"/>
    <property type="match status" value="1"/>
</dbReference>
<accession>A0A542ZCQ0</accession>
<sequence length="282" mass="30466">MCERLDLHGPTRVMGVVNVTPDSFSDGGDWFQHQRAIEHALELTRLGAHIIDVGGESTRPGIERTSVEEEARRVLPVVEALSEAGVLISVDTMRAEIAEACLERGAHVINDVSGGMADPDMLGVVAASGAAFIAQHWRAHSHEMDAAASYGDVVSEVRGELAVRRDAALAAGIEADRLILDPGFGFAKRTEHNWEILRSLEEFVGLGHPLLLGVSRKRFLGELLADDDGPRPAKERDAATAAVTALVAGRGVWAVRTHDVTLNADAIRVAEQMRRPRNDEGR</sequence>
<evidence type="ECO:0000259" key="13">
    <source>
        <dbReference type="PROSITE" id="PS50972"/>
    </source>
</evidence>
<dbReference type="InterPro" id="IPR011005">
    <property type="entry name" value="Dihydropteroate_synth-like_sf"/>
</dbReference>
<evidence type="ECO:0000256" key="11">
    <source>
        <dbReference type="ARBA" id="ARBA00030193"/>
    </source>
</evidence>
<dbReference type="GO" id="GO:0046872">
    <property type="term" value="F:metal ion binding"/>
    <property type="evidence" value="ECO:0007669"/>
    <property type="project" value="UniProtKB-KW"/>
</dbReference>
<proteinExistence type="inferred from homology"/>
<dbReference type="EMBL" id="VFOR01000002">
    <property type="protein sequence ID" value="TQL58132.1"/>
    <property type="molecule type" value="Genomic_DNA"/>
</dbReference>
<evidence type="ECO:0000256" key="8">
    <source>
        <dbReference type="ARBA" id="ARBA00022723"/>
    </source>
</evidence>
<evidence type="ECO:0000256" key="12">
    <source>
        <dbReference type="RuleBase" id="RU361205"/>
    </source>
</evidence>
<dbReference type="FunFam" id="3.20.20.20:FF:000006">
    <property type="entry name" value="Dihydropteroate synthase"/>
    <property type="match status" value="1"/>
</dbReference>
<evidence type="ECO:0000313" key="15">
    <source>
        <dbReference type="Proteomes" id="UP000316196"/>
    </source>
</evidence>
<evidence type="ECO:0000256" key="4">
    <source>
        <dbReference type="ARBA" id="ARBA00009503"/>
    </source>
</evidence>
<evidence type="ECO:0000256" key="10">
    <source>
        <dbReference type="ARBA" id="ARBA00022909"/>
    </source>
</evidence>
<dbReference type="PANTHER" id="PTHR20941:SF1">
    <property type="entry name" value="FOLIC ACID SYNTHESIS PROTEIN FOL1"/>
    <property type="match status" value="1"/>
</dbReference>
<comment type="pathway">
    <text evidence="3 12">Cofactor biosynthesis; tetrahydrofolate biosynthesis; 7,8-dihydrofolate from 2-amino-4-hydroxy-6-hydroxymethyl-7,8-dihydropteridine diphosphate and 4-aminobenzoate: step 1/2.</text>
</comment>
<comment type="caution">
    <text evidence="14">The sequence shown here is derived from an EMBL/GenBank/DDBJ whole genome shotgun (WGS) entry which is preliminary data.</text>
</comment>
<comment type="function">
    <text evidence="12">Catalyzes the condensation of para-aminobenzoate (pABA) with 6-hydroxymethyl-7,8-dihydropterin diphosphate (DHPt-PP) to form 7,8-dihydropteroate (H2Pte), the immediate precursor of folate derivatives.</text>
</comment>
<dbReference type="Proteomes" id="UP000316196">
    <property type="component" value="Unassembled WGS sequence"/>
</dbReference>
<evidence type="ECO:0000313" key="14">
    <source>
        <dbReference type="EMBL" id="TQL58132.1"/>
    </source>
</evidence>
<evidence type="ECO:0000256" key="1">
    <source>
        <dbReference type="ARBA" id="ARBA00000012"/>
    </source>
</evidence>
<keyword evidence="15" id="KW-1185">Reference proteome</keyword>
<comment type="similarity">
    <text evidence="4 12">Belongs to the DHPS family.</text>
</comment>
<evidence type="ECO:0000256" key="9">
    <source>
        <dbReference type="ARBA" id="ARBA00022842"/>
    </source>
</evidence>
<feature type="domain" description="Pterin-binding" evidence="13">
    <location>
        <begin position="11"/>
        <end position="268"/>
    </location>
</feature>
<organism evidence="14 15">
    <name type="scientific">Propioniferax innocua</name>
    <dbReference type="NCBI Taxonomy" id="1753"/>
    <lineage>
        <taxon>Bacteria</taxon>
        <taxon>Bacillati</taxon>
        <taxon>Actinomycetota</taxon>
        <taxon>Actinomycetes</taxon>
        <taxon>Propionibacteriales</taxon>
        <taxon>Propionibacteriaceae</taxon>
        <taxon>Propioniferax</taxon>
    </lineage>
</organism>
<dbReference type="Gene3D" id="3.20.20.20">
    <property type="entry name" value="Dihydropteroate synthase-like"/>
    <property type="match status" value="1"/>
</dbReference>
<dbReference type="PROSITE" id="PS00793">
    <property type="entry name" value="DHPS_2"/>
    <property type="match status" value="1"/>
</dbReference>
<keyword evidence="10 12" id="KW-0289">Folate biosynthesis</keyword>
<name>A0A542ZCQ0_9ACTN</name>
<dbReference type="GO" id="GO:0046654">
    <property type="term" value="P:tetrahydrofolate biosynthetic process"/>
    <property type="evidence" value="ECO:0007669"/>
    <property type="project" value="UniProtKB-UniPathway"/>
</dbReference>
<gene>
    <name evidence="14" type="ORF">FB460_1985</name>
</gene>
<dbReference type="PROSITE" id="PS00792">
    <property type="entry name" value="DHPS_1"/>
    <property type="match status" value="1"/>
</dbReference>
<keyword evidence="7 12" id="KW-0808">Transferase</keyword>
<dbReference type="InterPro" id="IPR000489">
    <property type="entry name" value="Pterin-binding_dom"/>
</dbReference>
<dbReference type="InterPro" id="IPR045031">
    <property type="entry name" value="DHP_synth-like"/>
</dbReference>
<evidence type="ECO:0000256" key="6">
    <source>
        <dbReference type="ARBA" id="ARBA00016919"/>
    </source>
</evidence>
<dbReference type="GO" id="GO:0005829">
    <property type="term" value="C:cytosol"/>
    <property type="evidence" value="ECO:0007669"/>
    <property type="project" value="TreeGrafter"/>
</dbReference>
<comment type="catalytic activity">
    <reaction evidence="1">
        <text>(7,8-dihydropterin-6-yl)methyl diphosphate + 4-aminobenzoate = 7,8-dihydropteroate + diphosphate</text>
        <dbReference type="Rhea" id="RHEA:19949"/>
        <dbReference type="ChEBI" id="CHEBI:17836"/>
        <dbReference type="ChEBI" id="CHEBI:17839"/>
        <dbReference type="ChEBI" id="CHEBI:33019"/>
        <dbReference type="ChEBI" id="CHEBI:72950"/>
        <dbReference type="EC" id="2.5.1.15"/>
    </reaction>
</comment>
<dbReference type="GO" id="GO:0004156">
    <property type="term" value="F:dihydropteroate synthase activity"/>
    <property type="evidence" value="ECO:0007669"/>
    <property type="project" value="UniProtKB-EC"/>
</dbReference>
<evidence type="ECO:0000256" key="5">
    <source>
        <dbReference type="ARBA" id="ARBA00012458"/>
    </source>
</evidence>
<dbReference type="AlphaFoldDB" id="A0A542ZCQ0"/>
<keyword evidence="8 12" id="KW-0479">Metal-binding</keyword>
<dbReference type="PANTHER" id="PTHR20941">
    <property type="entry name" value="FOLATE SYNTHESIS PROTEINS"/>
    <property type="match status" value="1"/>
</dbReference>